<accession>A0ABR7N0D7</accession>
<keyword evidence="1" id="KW-1133">Transmembrane helix</keyword>
<evidence type="ECO:0000313" key="3">
    <source>
        <dbReference type="Proteomes" id="UP000606193"/>
    </source>
</evidence>
<gene>
    <name evidence="2" type="ORF">H8704_05465</name>
</gene>
<dbReference type="PROSITE" id="PS00409">
    <property type="entry name" value="PROKAR_NTER_METHYL"/>
    <property type="match status" value="1"/>
</dbReference>
<organism evidence="2 3">
    <name type="scientific">Jutongia huaianensis</name>
    <dbReference type="NCBI Taxonomy" id="2763668"/>
    <lineage>
        <taxon>Bacteria</taxon>
        <taxon>Bacillati</taxon>
        <taxon>Bacillota</taxon>
        <taxon>Clostridia</taxon>
        <taxon>Lachnospirales</taxon>
        <taxon>Lachnospiraceae</taxon>
        <taxon>Jutongia</taxon>
    </lineage>
</organism>
<sequence length="165" mass="17527">MKKVIKNYLAKLQENDKKGFSLVELIIVMAIMAILVGIVASQVLPYMEKSRMSKDQQQLSSLCTDVVSAISQADGTVSTFAATELNACTASTGGADWIKELGLLRSSDGTTAKSVGDIEDDIADKFKSKTAKADSAIFVAYDNSTGQVTVYCAGGTVDKLKVVSE</sequence>
<comment type="caution">
    <text evidence="2">The sequence shown here is derived from an EMBL/GenBank/DDBJ whole genome shotgun (WGS) entry which is preliminary data.</text>
</comment>
<feature type="transmembrane region" description="Helical" evidence="1">
    <location>
        <begin position="20"/>
        <end position="44"/>
    </location>
</feature>
<keyword evidence="1" id="KW-0472">Membrane</keyword>
<keyword evidence="3" id="KW-1185">Reference proteome</keyword>
<dbReference type="InterPro" id="IPR045584">
    <property type="entry name" value="Pilin-like"/>
</dbReference>
<dbReference type="Gene3D" id="3.30.700.10">
    <property type="entry name" value="Glycoprotein, Type 4 Pilin"/>
    <property type="match status" value="1"/>
</dbReference>
<dbReference type="EMBL" id="JACRSX010000004">
    <property type="protein sequence ID" value="MBC8562086.1"/>
    <property type="molecule type" value="Genomic_DNA"/>
</dbReference>
<proteinExistence type="predicted"/>
<dbReference type="RefSeq" id="WP_118677765.1">
    <property type="nucleotide sequence ID" value="NZ_JACRSX010000004.1"/>
</dbReference>
<protein>
    <submittedName>
        <fullName evidence="2">Prepilin-type N-terminal cleavage/methylation domain-containing protein</fullName>
    </submittedName>
</protein>
<keyword evidence="1" id="KW-0812">Transmembrane</keyword>
<name>A0ABR7N0D7_9FIRM</name>
<dbReference type="Pfam" id="PF07963">
    <property type="entry name" value="N_methyl"/>
    <property type="match status" value="1"/>
</dbReference>
<evidence type="ECO:0000256" key="1">
    <source>
        <dbReference type="SAM" id="Phobius"/>
    </source>
</evidence>
<reference evidence="2 3" key="1">
    <citation type="submission" date="2020-08" db="EMBL/GenBank/DDBJ databases">
        <title>Genome public.</title>
        <authorList>
            <person name="Liu C."/>
            <person name="Sun Q."/>
        </authorList>
    </citation>
    <scope>NUCLEOTIDE SEQUENCE [LARGE SCALE GENOMIC DNA]</scope>
    <source>
        <strain evidence="2 3">NSJ-37</strain>
    </source>
</reference>
<dbReference type="Proteomes" id="UP000606193">
    <property type="component" value="Unassembled WGS sequence"/>
</dbReference>
<dbReference type="InterPro" id="IPR012902">
    <property type="entry name" value="N_methyl_site"/>
</dbReference>
<dbReference type="SUPFAM" id="SSF54523">
    <property type="entry name" value="Pili subunits"/>
    <property type="match status" value="1"/>
</dbReference>
<evidence type="ECO:0000313" key="2">
    <source>
        <dbReference type="EMBL" id="MBC8562086.1"/>
    </source>
</evidence>
<dbReference type="NCBIfam" id="TIGR02532">
    <property type="entry name" value="IV_pilin_GFxxxE"/>
    <property type="match status" value="1"/>
</dbReference>